<evidence type="ECO:0000256" key="1">
    <source>
        <dbReference type="SAM" id="SignalP"/>
    </source>
</evidence>
<name>A0A380MTM1_9GAMM</name>
<dbReference type="RefSeq" id="WP_072576131.1">
    <property type="nucleotide sequence ID" value="NZ_LWHB01000052.1"/>
</dbReference>
<protein>
    <submittedName>
        <fullName evidence="3">Thiamine biosynthesis protein HI_0357</fullName>
    </submittedName>
</protein>
<organism evidence="3 4">
    <name type="scientific">Suttonella ornithocola</name>
    <dbReference type="NCBI Taxonomy" id="279832"/>
    <lineage>
        <taxon>Bacteria</taxon>
        <taxon>Pseudomonadati</taxon>
        <taxon>Pseudomonadota</taxon>
        <taxon>Gammaproteobacteria</taxon>
        <taxon>Cardiobacteriales</taxon>
        <taxon>Cardiobacteriaceae</taxon>
        <taxon>Suttonella</taxon>
    </lineage>
</organism>
<feature type="chain" id="PRO_5017003877" evidence="1">
    <location>
        <begin position="19"/>
        <end position="306"/>
    </location>
</feature>
<dbReference type="GO" id="GO:0009228">
    <property type="term" value="P:thiamine biosynthetic process"/>
    <property type="evidence" value="ECO:0007669"/>
    <property type="project" value="InterPro"/>
</dbReference>
<gene>
    <name evidence="3" type="ORF">NCTC13337_01647</name>
</gene>
<feature type="domain" description="SsuA/THI5-like" evidence="2">
    <location>
        <begin position="31"/>
        <end position="243"/>
    </location>
</feature>
<feature type="signal peptide" evidence="1">
    <location>
        <begin position="1"/>
        <end position="18"/>
    </location>
</feature>
<evidence type="ECO:0000313" key="3">
    <source>
        <dbReference type="EMBL" id="SUO95905.1"/>
    </source>
</evidence>
<evidence type="ECO:0000313" key="4">
    <source>
        <dbReference type="Proteomes" id="UP000254601"/>
    </source>
</evidence>
<dbReference type="InterPro" id="IPR015168">
    <property type="entry name" value="SsuA/THI5"/>
</dbReference>
<keyword evidence="4" id="KW-1185">Reference proteome</keyword>
<evidence type="ECO:0000259" key="2">
    <source>
        <dbReference type="Pfam" id="PF09084"/>
    </source>
</evidence>
<dbReference type="OrthoDB" id="5348911at2"/>
<reference evidence="3 4" key="1">
    <citation type="submission" date="2018-06" db="EMBL/GenBank/DDBJ databases">
        <authorList>
            <consortium name="Pathogen Informatics"/>
            <person name="Doyle S."/>
        </authorList>
    </citation>
    <scope>NUCLEOTIDE SEQUENCE [LARGE SCALE GENOMIC DNA]</scope>
    <source>
        <strain evidence="3 4">NCTC13337</strain>
    </source>
</reference>
<dbReference type="Pfam" id="PF09084">
    <property type="entry name" value="NMT1"/>
    <property type="match status" value="1"/>
</dbReference>
<dbReference type="Gene3D" id="3.40.190.10">
    <property type="entry name" value="Periplasmic binding protein-like II"/>
    <property type="match status" value="2"/>
</dbReference>
<dbReference type="InterPro" id="IPR027939">
    <property type="entry name" value="NMT1/THI5"/>
</dbReference>
<dbReference type="EMBL" id="UHIC01000001">
    <property type="protein sequence ID" value="SUO95905.1"/>
    <property type="molecule type" value="Genomic_DNA"/>
</dbReference>
<accession>A0A380MTM1</accession>
<dbReference type="Proteomes" id="UP000254601">
    <property type="component" value="Unassembled WGS sequence"/>
</dbReference>
<proteinExistence type="predicted"/>
<sequence length="306" mass="34128">MKKILVLSLLLYTTQSYAADKLSVMLDWFVNPDQAPLIIAQQKGYFTEQNLEVDIIEPSDTSLAPKMAAAEKVDLAFDSQPQLTVQLSEGLPLIKVSAIIDSPLNNLLARKDSGIKSLSDFKNKTIGYSVAGYDSVILAAMLKNAGLNLDDVKTVNINWAITQSLKSQQTDGVIGAYRIFENIELAQSGIEPIAFYPEKHGIPHYEEMILVANKNKSNDPRFKRFNLALEKAVNYIKEHPEDAWNSFISYKSGLDNALNKASWQATIPLFANNPAKHDPAPYKKFSQFLKDNGLTKTLIDVPYYQP</sequence>
<keyword evidence="1" id="KW-0732">Signal</keyword>
<dbReference type="PANTHER" id="PTHR31528:SF3">
    <property type="entry name" value="THIAMINE BIOSYNTHESIS PROTEIN HI_0357-RELATED"/>
    <property type="match status" value="1"/>
</dbReference>
<dbReference type="PANTHER" id="PTHR31528">
    <property type="entry name" value="4-AMINO-5-HYDROXYMETHYL-2-METHYLPYRIMIDINE PHOSPHATE SYNTHASE THI11-RELATED"/>
    <property type="match status" value="1"/>
</dbReference>
<dbReference type="SUPFAM" id="SSF53850">
    <property type="entry name" value="Periplasmic binding protein-like II"/>
    <property type="match status" value="1"/>
</dbReference>
<dbReference type="AlphaFoldDB" id="A0A380MTM1"/>